<proteinExistence type="inferred from homology"/>
<dbReference type="EMBL" id="AP028679">
    <property type="protein sequence ID" value="BEQ13595.1"/>
    <property type="molecule type" value="Genomic_DNA"/>
</dbReference>
<evidence type="ECO:0000256" key="1">
    <source>
        <dbReference type="ARBA" id="ARBA00010021"/>
    </source>
</evidence>
<dbReference type="InterPro" id="IPR049383">
    <property type="entry name" value="UbiD-like_N"/>
</dbReference>
<accession>A0AAU9EC90</accession>
<dbReference type="Proteomes" id="UP001366166">
    <property type="component" value="Chromosome"/>
</dbReference>
<dbReference type="Pfam" id="PF20696">
    <property type="entry name" value="UbiD_C"/>
    <property type="match status" value="1"/>
</dbReference>
<evidence type="ECO:0008006" key="7">
    <source>
        <dbReference type="Google" id="ProtNLM"/>
    </source>
</evidence>
<gene>
    <name evidence="5" type="ORF">FAK_06610</name>
</gene>
<sequence length="462" mass="51026">MAMDLTSWLETLAAQAPGELVTVRRPVEPAAFESAAVVDALESQKRYPAVLFEQVRDLEGRPTDCRILNNTFGTFRKIALALGLDTGQRMPLIERMLELSGKSLEPVRVALPEAPVRHWVWQGEDIDLTRLPLIRHTELDGGPYFTPIVVSRSPQGRYNVSWNRMQYLDPTHLAIYMSPRHLSAYFAEAEAAGRDLPIAVVLGHHPAFHLTGALLTPLDADEYAVAGGVMGEPLGLIPSLSFGEELLVPSEAELVLEGRILAGKRCVEGPFGEFTGYAGPQRLSWVVEISAVYGRQRPTIIDIFPCYSEHINAHLPIEASIYQRAKQAAPGVIKTCWVGSGGPFNLIISLKKKTEGEPMRAALAAISASNFIKHVIVVDDDVDPEDLAQVMWALSSRVQADQDLSILRNLQGQVLDPSLRHEIKTSGMVIDATRPLDRPFPRRGEVPEQLRQNLNLDDYLEG</sequence>
<dbReference type="Pfam" id="PF20695">
    <property type="entry name" value="UbiD_N"/>
    <property type="match status" value="1"/>
</dbReference>
<evidence type="ECO:0000313" key="6">
    <source>
        <dbReference type="Proteomes" id="UP001366166"/>
    </source>
</evidence>
<dbReference type="KEGG" id="dmp:FAK_06610"/>
<evidence type="ECO:0000259" key="4">
    <source>
        <dbReference type="Pfam" id="PF20696"/>
    </source>
</evidence>
<dbReference type="NCBIfam" id="TIGR00148">
    <property type="entry name" value="UbiD family decarboxylase"/>
    <property type="match status" value="1"/>
</dbReference>
<evidence type="ECO:0000259" key="3">
    <source>
        <dbReference type="Pfam" id="PF20695"/>
    </source>
</evidence>
<dbReference type="RefSeq" id="WP_338605347.1">
    <property type="nucleotide sequence ID" value="NZ_AP028679.1"/>
</dbReference>
<keyword evidence="6" id="KW-1185">Reference proteome</keyword>
<dbReference type="AlphaFoldDB" id="A0AAU9EC90"/>
<feature type="domain" description="3-octaprenyl-4-hydroxybenzoate carboxy-lyase-like C-terminal" evidence="4">
    <location>
        <begin position="313"/>
        <end position="432"/>
    </location>
</feature>
<dbReference type="InterPro" id="IPR002830">
    <property type="entry name" value="UbiD"/>
</dbReference>
<dbReference type="InterPro" id="IPR048304">
    <property type="entry name" value="UbiD_Rift_dom"/>
</dbReference>
<dbReference type="InterPro" id="IPR049381">
    <property type="entry name" value="UbiD-like_C"/>
</dbReference>
<dbReference type="Gene3D" id="3.40.1670.10">
    <property type="entry name" value="UbiD C-terminal domain-like"/>
    <property type="match status" value="1"/>
</dbReference>
<feature type="domain" description="3-octaprenyl-4-hydroxybenzoate carboxy-lyase-like Rift-related" evidence="2">
    <location>
        <begin position="112"/>
        <end position="305"/>
    </location>
</feature>
<dbReference type="SUPFAM" id="SSF143968">
    <property type="entry name" value="UbiD C-terminal domain-like"/>
    <property type="match status" value="1"/>
</dbReference>
<organism evidence="5 6">
    <name type="scientific">Desulfoferula mesophila</name>
    <dbReference type="NCBI Taxonomy" id="3058419"/>
    <lineage>
        <taxon>Bacteria</taxon>
        <taxon>Pseudomonadati</taxon>
        <taxon>Thermodesulfobacteriota</taxon>
        <taxon>Desulfarculia</taxon>
        <taxon>Desulfarculales</taxon>
        <taxon>Desulfarculaceae</taxon>
        <taxon>Desulfoferula</taxon>
    </lineage>
</organism>
<dbReference type="PANTHER" id="PTHR30108:SF21">
    <property type="entry name" value="4-HYDROXYBENZOATE DECARBOXYLASE"/>
    <property type="match status" value="1"/>
</dbReference>
<evidence type="ECO:0000259" key="2">
    <source>
        <dbReference type="Pfam" id="PF01977"/>
    </source>
</evidence>
<protein>
    <recommendedName>
        <fullName evidence="7">UbiD family decarboxylase</fullName>
    </recommendedName>
</protein>
<dbReference type="GO" id="GO:0016831">
    <property type="term" value="F:carboxy-lyase activity"/>
    <property type="evidence" value="ECO:0007669"/>
    <property type="project" value="InterPro"/>
</dbReference>
<name>A0AAU9EC90_9BACT</name>
<dbReference type="GO" id="GO:0005737">
    <property type="term" value="C:cytoplasm"/>
    <property type="evidence" value="ECO:0007669"/>
    <property type="project" value="TreeGrafter"/>
</dbReference>
<dbReference type="Pfam" id="PF01977">
    <property type="entry name" value="UbiD"/>
    <property type="match status" value="1"/>
</dbReference>
<evidence type="ECO:0000313" key="5">
    <source>
        <dbReference type="EMBL" id="BEQ13595.1"/>
    </source>
</evidence>
<dbReference type="PANTHER" id="PTHR30108">
    <property type="entry name" value="3-OCTAPRENYL-4-HYDROXYBENZOATE CARBOXY-LYASE-RELATED"/>
    <property type="match status" value="1"/>
</dbReference>
<feature type="domain" description="3-octaprenyl-4-hydroxybenzoate carboxy-lyase-like N-terminal" evidence="3">
    <location>
        <begin position="15"/>
        <end position="90"/>
    </location>
</feature>
<reference evidence="6" key="1">
    <citation type="journal article" date="2023" name="Arch. Microbiol.">
        <title>Desulfoferula mesophilus gen. nov. sp. nov., a mesophilic sulfate-reducing bacterium isolated from a brackish lake sediment.</title>
        <authorList>
            <person name="Watanabe T."/>
            <person name="Yabe T."/>
            <person name="Tsuji J.M."/>
            <person name="Fukui M."/>
        </authorList>
    </citation>
    <scope>NUCLEOTIDE SEQUENCE [LARGE SCALE GENOMIC DNA]</scope>
    <source>
        <strain evidence="6">12FAK</strain>
    </source>
</reference>
<dbReference type="SUPFAM" id="SSF50475">
    <property type="entry name" value="FMN-binding split barrel"/>
    <property type="match status" value="1"/>
</dbReference>
<comment type="similarity">
    <text evidence="1">Belongs to the UbiD family.</text>
</comment>